<keyword evidence="5" id="KW-0813">Transport</keyword>
<comment type="similarity">
    <text evidence="2">Belongs to the thioredoxin family. DsbD subfamily.</text>
</comment>
<keyword evidence="6" id="KW-1003">Cell membrane</keyword>
<dbReference type="InterPro" id="IPR022910">
    <property type="entry name" value="Thiol_diS_interchange_DbsD"/>
</dbReference>
<feature type="transmembrane region" description="Helical" evidence="21">
    <location>
        <begin position="383"/>
        <end position="400"/>
    </location>
</feature>
<dbReference type="InterPro" id="IPR013766">
    <property type="entry name" value="Thioredoxin_domain"/>
</dbReference>
<dbReference type="CDD" id="cd02953">
    <property type="entry name" value="DsbDgamma"/>
    <property type="match status" value="1"/>
</dbReference>
<keyword evidence="11" id="KW-0249">Electron transport</keyword>
<organism evidence="23">
    <name type="scientific">Thiolapillus brandeum</name>
    <dbReference type="NCBI Taxonomy" id="1076588"/>
    <lineage>
        <taxon>Bacteria</taxon>
        <taxon>Pseudomonadati</taxon>
        <taxon>Pseudomonadota</taxon>
        <taxon>Gammaproteobacteria</taxon>
        <taxon>Chromatiales</taxon>
        <taxon>Sedimenticolaceae</taxon>
        <taxon>Thiolapillus</taxon>
    </lineage>
</organism>
<keyword evidence="17" id="KW-0676">Redox-active center</keyword>
<dbReference type="InterPro" id="IPR035671">
    <property type="entry name" value="DsbD_gamma"/>
</dbReference>
<evidence type="ECO:0000256" key="14">
    <source>
        <dbReference type="ARBA" id="ARBA00023027"/>
    </source>
</evidence>
<keyword evidence="7" id="KW-0997">Cell inner membrane</keyword>
<dbReference type="Proteomes" id="UP000886100">
    <property type="component" value="Unassembled WGS sequence"/>
</dbReference>
<feature type="transmembrane region" description="Helical" evidence="21">
    <location>
        <begin position="407"/>
        <end position="428"/>
    </location>
</feature>
<evidence type="ECO:0000256" key="6">
    <source>
        <dbReference type="ARBA" id="ARBA00022475"/>
    </source>
</evidence>
<feature type="transmembrane region" description="Helical" evidence="21">
    <location>
        <begin position="230"/>
        <end position="254"/>
    </location>
</feature>
<evidence type="ECO:0000256" key="13">
    <source>
        <dbReference type="ARBA" id="ARBA00023002"/>
    </source>
</evidence>
<evidence type="ECO:0000256" key="20">
    <source>
        <dbReference type="ARBA" id="ARBA00047804"/>
    </source>
</evidence>
<dbReference type="Pfam" id="PF11412">
    <property type="entry name" value="DsbD_N"/>
    <property type="match status" value="1"/>
</dbReference>
<evidence type="ECO:0000256" key="9">
    <source>
        <dbReference type="ARBA" id="ARBA00022729"/>
    </source>
</evidence>
<feature type="transmembrane region" description="Helical" evidence="21">
    <location>
        <begin position="350"/>
        <end position="371"/>
    </location>
</feature>
<comment type="catalytic activity">
    <reaction evidence="20">
        <text>[protein]-dithiol + NADP(+) = [protein]-disulfide + NADPH + H(+)</text>
        <dbReference type="Rhea" id="RHEA:18753"/>
        <dbReference type="Rhea" id="RHEA-COMP:10593"/>
        <dbReference type="Rhea" id="RHEA-COMP:10594"/>
        <dbReference type="ChEBI" id="CHEBI:15378"/>
        <dbReference type="ChEBI" id="CHEBI:29950"/>
        <dbReference type="ChEBI" id="CHEBI:50058"/>
        <dbReference type="ChEBI" id="CHEBI:57783"/>
        <dbReference type="ChEBI" id="CHEBI:58349"/>
        <dbReference type="EC" id="1.8.1.8"/>
    </reaction>
</comment>
<evidence type="ECO:0000256" key="17">
    <source>
        <dbReference type="ARBA" id="ARBA00023284"/>
    </source>
</evidence>
<evidence type="ECO:0000256" key="4">
    <source>
        <dbReference type="ARBA" id="ARBA00013830"/>
    </source>
</evidence>
<dbReference type="GO" id="GO:0047134">
    <property type="term" value="F:protein-disulfide reductase [NAD(P)H] activity"/>
    <property type="evidence" value="ECO:0007669"/>
    <property type="project" value="UniProtKB-EC"/>
</dbReference>
<proteinExistence type="inferred from homology"/>
<keyword evidence="10" id="KW-0201">Cytochrome c-type biogenesis</keyword>
<dbReference type="NCBIfam" id="NF001419">
    <property type="entry name" value="PRK00293.1"/>
    <property type="match status" value="1"/>
</dbReference>
<comment type="catalytic activity">
    <reaction evidence="19">
        <text>[protein]-dithiol + NAD(+) = [protein]-disulfide + NADH + H(+)</text>
        <dbReference type="Rhea" id="RHEA:18749"/>
        <dbReference type="Rhea" id="RHEA-COMP:10593"/>
        <dbReference type="Rhea" id="RHEA-COMP:10594"/>
        <dbReference type="ChEBI" id="CHEBI:15378"/>
        <dbReference type="ChEBI" id="CHEBI:29950"/>
        <dbReference type="ChEBI" id="CHEBI:50058"/>
        <dbReference type="ChEBI" id="CHEBI:57540"/>
        <dbReference type="ChEBI" id="CHEBI:57945"/>
        <dbReference type="EC" id="1.8.1.8"/>
    </reaction>
</comment>
<evidence type="ECO:0000256" key="1">
    <source>
        <dbReference type="ARBA" id="ARBA00004429"/>
    </source>
</evidence>
<dbReference type="SUPFAM" id="SSF52833">
    <property type="entry name" value="Thioredoxin-like"/>
    <property type="match status" value="1"/>
</dbReference>
<dbReference type="Pfam" id="PF13899">
    <property type="entry name" value="Thioredoxin_7"/>
    <property type="match status" value="1"/>
</dbReference>
<evidence type="ECO:0000256" key="18">
    <source>
        <dbReference type="ARBA" id="ARBA00032465"/>
    </source>
</evidence>
<evidence type="ECO:0000256" key="10">
    <source>
        <dbReference type="ARBA" id="ARBA00022748"/>
    </source>
</evidence>
<keyword evidence="8 21" id="KW-0812">Transmembrane</keyword>
<gene>
    <name evidence="23" type="primary">dsbD</name>
    <name evidence="23" type="ORF">ENJ98_00605</name>
</gene>
<reference evidence="23" key="1">
    <citation type="journal article" date="2020" name="mSystems">
        <title>Genome- and Community-Level Interaction Insights into Carbon Utilization and Element Cycling Functions of Hydrothermarchaeota in Hydrothermal Sediment.</title>
        <authorList>
            <person name="Zhou Z."/>
            <person name="Liu Y."/>
            <person name="Xu W."/>
            <person name="Pan J."/>
            <person name="Luo Z.H."/>
            <person name="Li M."/>
        </authorList>
    </citation>
    <scope>NUCLEOTIDE SEQUENCE [LARGE SCALE GENOMIC DNA]</scope>
    <source>
        <strain evidence="23">HyVt-535</strain>
    </source>
</reference>
<dbReference type="PANTHER" id="PTHR32234:SF0">
    <property type="entry name" value="THIOL:DISULFIDE INTERCHANGE PROTEIN DSBD"/>
    <property type="match status" value="1"/>
</dbReference>
<evidence type="ECO:0000313" key="23">
    <source>
        <dbReference type="EMBL" id="HHH12716.1"/>
    </source>
</evidence>
<dbReference type="EMBL" id="DROM01000039">
    <property type="protein sequence ID" value="HHH12716.1"/>
    <property type="molecule type" value="Genomic_DNA"/>
</dbReference>
<evidence type="ECO:0000256" key="8">
    <source>
        <dbReference type="ARBA" id="ARBA00022692"/>
    </source>
</evidence>
<dbReference type="GO" id="GO:0005886">
    <property type="term" value="C:plasma membrane"/>
    <property type="evidence" value="ECO:0007669"/>
    <property type="project" value="UniProtKB-SubCell"/>
</dbReference>
<dbReference type="EC" id="1.8.1.8" evidence="3"/>
<evidence type="ECO:0000256" key="16">
    <source>
        <dbReference type="ARBA" id="ARBA00023157"/>
    </source>
</evidence>
<keyword evidence="9" id="KW-0732">Signal</keyword>
<dbReference type="Gene3D" id="2.60.40.1250">
    <property type="entry name" value="Thiol:disulfide interchange protein DsbD, N-terminal domain"/>
    <property type="match status" value="1"/>
</dbReference>
<keyword evidence="12 21" id="KW-1133">Transmembrane helix</keyword>
<evidence type="ECO:0000256" key="2">
    <source>
        <dbReference type="ARBA" id="ARBA00007241"/>
    </source>
</evidence>
<dbReference type="InterPro" id="IPR003834">
    <property type="entry name" value="Cyt_c_assmbl_TM_dom"/>
</dbReference>
<dbReference type="PROSITE" id="PS51352">
    <property type="entry name" value="THIOREDOXIN_2"/>
    <property type="match status" value="1"/>
</dbReference>
<dbReference type="GO" id="GO:0045454">
    <property type="term" value="P:cell redox homeostasis"/>
    <property type="evidence" value="ECO:0007669"/>
    <property type="project" value="TreeGrafter"/>
</dbReference>
<sequence length="607" mass="64832">LGAVLGDALGLEEDGFLPPDKAYQVVPEVVNGNRLRLDFKVAEGTYLYEDKLQVSIEGEGVKVGRLELPKPKIKPDTIRPDGTIGDVPVFVHDFQVGVPLVREKGEALETKLTVKYQGCAEAGICYPPQKKIFDLALPATSVVGGGTTVAAPAKTVRAAPSAGERAPEIEQSEQDRIAGMLRSGSTWLVVFSFFGLGLLLSFTPCVFPMIPILSGIIAGQGNQVTTRRAFSLSVVFVLAMAITYTIAGVLAGLFGANLQAAFQDPWILSFFALVFVLLALSMFGFYDLQLPASWQSKLSEISNRQQGGQTTGVAVMGLLSALIVGPCVAPPLAGALIFIGQTGDWQLGGLALFAMSLGMGAPLIIIGTSAGKLLPKAGGWMDAVKAVFGVVMLGLAITMLERFLPEVVIMALWGVLLVVSSVYMGALRQLPADASGWSRLWKGLGVVVLVYGILFLVGVAANGRDTLQPLRGILPAGVSGGPVAVADHVAFKRVKSVEDLEREVAAAKAAGKPVMLDFYADWCIYCKTLEKNVFPDPRVRAYLDNFVLLQADVTEQDEQDLALQRRFEVPAPPALIFWNSRGEELRPLRVMGDIGAGELADHLAKVR</sequence>
<evidence type="ECO:0000256" key="11">
    <source>
        <dbReference type="ARBA" id="ARBA00022982"/>
    </source>
</evidence>
<dbReference type="Pfam" id="PF02683">
    <property type="entry name" value="DsbD_TM"/>
    <property type="match status" value="1"/>
</dbReference>
<evidence type="ECO:0000256" key="21">
    <source>
        <dbReference type="SAM" id="Phobius"/>
    </source>
</evidence>
<feature type="non-terminal residue" evidence="23">
    <location>
        <position position="1"/>
    </location>
</feature>
<dbReference type="InterPro" id="IPR036929">
    <property type="entry name" value="DsbDN_sf"/>
</dbReference>
<evidence type="ECO:0000256" key="3">
    <source>
        <dbReference type="ARBA" id="ARBA00012612"/>
    </source>
</evidence>
<keyword evidence="14" id="KW-0520">NAD</keyword>
<feature type="domain" description="Thioredoxin" evidence="22">
    <location>
        <begin position="474"/>
        <end position="607"/>
    </location>
</feature>
<comment type="subcellular location">
    <subcellularLocation>
        <location evidence="1">Cell inner membrane</location>
        <topology evidence="1">Multi-pass membrane protein</topology>
    </subcellularLocation>
</comment>
<name>A0A7C5IYI1_9GAMM</name>
<keyword evidence="13 23" id="KW-0560">Oxidoreductase</keyword>
<evidence type="ECO:0000256" key="15">
    <source>
        <dbReference type="ARBA" id="ARBA00023136"/>
    </source>
</evidence>
<feature type="transmembrane region" description="Helical" evidence="21">
    <location>
        <begin position="440"/>
        <end position="461"/>
    </location>
</feature>
<dbReference type="SUPFAM" id="SSF74863">
    <property type="entry name" value="Thiol:disulfide interchange protein DsbD, N-terminal domain (DsbD-alpha)"/>
    <property type="match status" value="1"/>
</dbReference>
<dbReference type="InterPro" id="IPR036249">
    <property type="entry name" value="Thioredoxin-like_sf"/>
</dbReference>
<evidence type="ECO:0000256" key="7">
    <source>
        <dbReference type="ARBA" id="ARBA00022519"/>
    </source>
</evidence>
<feature type="transmembrane region" description="Helical" evidence="21">
    <location>
        <begin position="266"/>
        <end position="286"/>
    </location>
</feature>
<evidence type="ECO:0000256" key="12">
    <source>
        <dbReference type="ARBA" id="ARBA00022989"/>
    </source>
</evidence>
<feature type="transmembrane region" description="Helical" evidence="21">
    <location>
        <begin position="186"/>
        <end position="210"/>
    </location>
</feature>
<feature type="transmembrane region" description="Helical" evidence="21">
    <location>
        <begin position="313"/>
        <end position="338"/>
    </location>
</feature>
<dbReference type="HAMAP" id="MF_00399">
    <property type="entry name" value="DbsD"/>
    <property type="match status" value="1"/>
</dbReference>
<evidence type="ECO:0000256" key="5">
    <source>
        <dbReference type="ARBA" id="ARBA00022448"/>
    </source>
</evidence>
<dbReference type="InterPro" id="IPR028250">
    <property type="entry name" value="DsbDN"/>
</dbReference>
<dbReference type="AlphaFoldDB" id="A0A7C5IYI1"/>
<dbReference type="PANTHER" id="PTHR32234">
    <property type="entry name" value="THIOL:DISULFIDE INTERCHANGE PROTEIN DSBD"/>
    <property type="match status" value="1"/>
</dbReference>
<evidence type="ECO:0000259" key="22">
    <source>
        <dbReference type="PROSITE" id="PS51352"/>
    </source>
</evidence>
<dbReference type="Gene3D" id="3.40.30.10">
    <property type="entry name" value="Glutaredoxin"/>
    <property type="match status" value="1"/>
</dbReference>
<dbReference type="GO" id="GO:0017004">
    <property type="term" value="P:cytochrome complex assembly"/>
    <property type="evidence" value="ECO:0007669"/>
    <property type="project" value="UniProtKB-KW"/>
</dbReference>
<keyword evidence="16" id="KW-1015">Disulfide bond</keyword>
<protein>
    <recommendedName>
        <fullName evidence="4">Thiol:disulfide interchange protein DsbD</fullName>
        <ecNumber evidence="3">1.8.1.8</ecNumber>
    </recommendedName>
    <alternativeName>
        <fullName evidence="18">Protein-disulfide reductase</fullName>
    </alternativeName>
</protein>
<keyword evidence="15 21" id="KW-0472">Membrane</keyword>
<accession>A0A7C5IYI1</accession>
<evidence type="ECO:0000256" key="19">
    <source>
        <dbReference type="ARBA" id="ARBA00047388"/>
    </source>
</evidence>
<comment type="caution">
    <text evidence="23">The sequence shown here is derived from an EMBL/GenBank/DDBJ whole genome shotgun (WGS) entry which is preliminary data.</text>
</comment>